<protein>
    <submittedName>
        <fullName evidence="1">Glycine betaine/L-proline ABC transporter, ATP-binding protein ProV</fullName>
    </submittedName>
</protein>
<gene>
    <name evidence="1" type="primary">proV_1</name>
    <name evidence="1" type="ORF">NCTC5385_00175</name>
</gene>
<keyword evidence="1" id="KW-0067">ATP-binding</keyword>
<name>A0A4U9XL16_9STRE</name>
<organism evidence="1 2">
    <name type="scientific">Streptococcus pseudoporcinus</name>
    <dbReference type="NCBI Taxonomy" id="361101"/>
    <lineage>
        <taxon>Bacteria</taxon>
        <taxon>Bacillati</taxon>
        <taxon>Bacillota</taxon>
        <taxon>Bacilli</taxon>
        <taxon>Lactobacillales</taxon>
        <taxon>Streptococcaceae</taxon>
        <taxon>Streptococcus</taxon>
    </lineage>
</organism>
<dbReference type="EMBL" id="LR594035">
    <property type="protein sequence ID" value="VTS13542.1"/>
    <property type="molecule type" value="Genomic_DNA"/>
</dbReference>
<dbReference type="GO" id="GO:0005524">
    <property type="term" value="F:ATP binding"/>
    <property type="evidence" value="ECO:0007669"/>
    <property type="project" value="UniProtKB-KW"/>
</dbReference>
<proteinExistence type="predicted"/>
<sequence length="69" mass="7802">MGNILEVRHLTKIFGKKQKVALEMIKQGKSKTEIFKKTGATVGVYDAASMSKKVKYSLLWDFRAVVNQL</sequence>
<evidence type="ECO:0000313" key="1">
    <source>
        <dbReference type="EMBL" id="VTS13542.1"/>
    </source>
</evidence>
<accession>A0A4U9XL16</accession>
<keyword evidence="1" id="KW-0547">Nucleotide-binding</keyword>
<dbReference type="AlphaFoldDB" id="A0A4U9XL16"/>
<evidence type="ECO:0000313" key="2">
    <source>
        <dbReference type="Proteomes" id="UP000304914"/>
    </source>
</evidence>
<dbReference type="Proteomes" id="UP000304914">
    <property type="component" value="Chromosome"/>
</dbReference>
<reference evidence="1 2" key="1">
    <citation type="submission" date="2019-05" db="EMBL/GenBank/DDBJ databases">
        <authorList>
            <consortium name="Pathogen Informatics"/>
        </authorList>
    </citation>
    <scope>NUCLEOTIDE SEQUENCE [LARGE SCALE GENOMIC DNA]</scope>
    <source>
        <strain evidence="1 2">NCTC5385</strain>
    </source>
</reference>